<gene>
    <name evidence="1" type="ORF">KEH51_29765</name>
</gene>
<dbReference type="AlphaFoldDB" id="A0A941FKN8"/>
<accession>A0A941FKN8</accession>
<evidence type="ECO:0000313" key="2">
    <source>
        <dbReference type="Proteomes" id="UP000680045"/>
    </source>
</evidence>
<dbReference type="Proteomes" id="UP000680045">
    <property type="component" value="Unassembled WGS sequence"/>
</dbReference>
<organism evidence="1 2">
    <name type="scientific">Peribacillus frigoritolerans</name>
    <dbReference type="NCBI Taxonomy" id="450367"/>
    <lineage>
        <taxon>Bacteria</taxon>
        <taxon>Bacillati</taxon>
        <taxon>Bacillota</taxon>
        <taxon>Bacilli</taxon>
        <taxon>Bacillales</taxon>
        <taxon>Bacillaceae</taxon>
        <taxon>Peribacillus</taxon>
    </lineage>
</organism>
<proteinExistence type="predicted"/>
<reference evidence="1" key="1">
    <citation type="submission" date="2021-04" db="EMBL/GenBank/DDBJ databases">
        <title>Whole genome sequencing of Enterococci isolates from hospitalized patients.</title>
        <authorList>
            <person name="Ogoti B.M."/>
            <person name="Onyambu F.G."/>
        </authorList>
    </citation>
    <scope>NUCLEOTIDE SEQUENCE</scope>
    <source>
        <strain evidence="1">242</strain>
    </source>
</reference>
<comment type="caution">
    <text evidence="1">The sequence shown here is derived from an EMBL/GenBank/DDBJ whole genome shotgun (WGS) entry which is preliminary data.</text>
</comment>
<sequence length="59" mass="6984">MLKGRQWDAVIDTSGFIPRTVSKSCRLLNQVKHYTYIKASRFIVIQPNQALMKMERFMH</sequence>
<dbReference type="EMBL" id="JAGTPW010000100">
    <property type="protein sequence ID" value="MBR8646408.1"/>
    <property type="molecule type" value="Genomic_DNA"/>
</dbReference>
<name>A0A941FKN8_9BACI</name>
<evidence type="ECO:0000313" key="1">
    <source>
        <dbReference type="EMBL" id="MBR8646408.1"/>
    </source>
</evidence>
<protein>
    <submittedName>
        <fullName evidence="1">Uncharacterized protein</fullName>
    </submittedName>
</protein>